<feature type="domain" description="Tyr recombinase" evidence="5">
    <location>
        <begin position="139"/>
        <end position="347"/>
    </location>
</feature>
<evidence type="ECO:0000256" key="1">
    <source>
        <dbReference type="ARBA" id="ARBA00008857"/>
    </source>
</evidence>
<reference evidence="7" key="1">
    <citation type="submission" date="2008-10" db="EMBL/GenBank/DDBJ databases">
        <title>Cultivation-independent Analysis of the Spread of Antibiotic Resistance in Agricultural Soils as a Result of Subtherapeutic Antibiotic Use in Farm Animals.</title>
        <authorList>
            <person name="Ghosh S."/>
            <person name="LaPara T.M."/>
        </authorList>
    </citation>
    <scope>NUCLEOTIDE SEQUENCE</scope>
</reference>
<sequence length="347" mass="40098">MRTLSRIRVDERLFLRNTSPGFDLTRFSQHKSRIDGRRRVAVKLLEQVRQVARVQHLAYSTEQCYAYWIERYIRFHGIRHPQTMSGPEVEAFLTDLAVQGRVAASTQNQALSALLFLYREVLRMEIGMLDAVRANRPKRVPAVLSVPEIRALLAGIDHLPTTEPYGLMARLMYGAGLRLMECCRLRVKDVDLERGQLTVREGKGDKDRYVMLPAAARDGLGRQRAWRRSLHERDLTRGYGRVELPHALHRKYLHADCELGWQFLFASTRMSHDPRTGEIGRHHVHDSAVQRAMTTVVRQLGWTKRVTCHTLRHSFATHLLEQGQDIRTVQELLGHSDVRTTMIYTHV</sequence>
<dbReference type="InterPro" id="IPR011946">
    <property type="entry name" value="Integrase_integron-type"/>
</dbReference>
<dbReference type="PANTHER" id="PTHR30349:SF64">
    <property type="entry name" value="PROPHAGE INTEGRASE INTD-RELATED"/>
    <property type="match status" value="1"/>
</dbReference>
<dbReference type="InterPro" id="IPR002104">
    <property type="entry name" value="Integrase_catalytic"/>
</dbReference>
<dbReference type="Pfam" id="PF13495">
    <property type="entry name" value="Phage_int_SAM_4"/>
    <property type="match status" value="1"/>
</dbReference>
<evidence type="ECO:0000256" key="2">
    <source>
        <dbReference type="ARBA" id="ARBA00022908"/>
    </source>
</evidence>
<evidence type="ECO:0000259" key="5">
    <source>
        <dbReference type="PROSITE" id="PS51898"/>
    </source>
</evidence>
<comment type="similarity">
    <text evidence="1">Belongs to the 'phage' integrase family.</text>
</comment>
<dbReference type="Pfam" id="PF00589">
    <property type="entry name" value="Phage_integrase"/>
    <property type="match status" value="1"/>
</dbReference>
<dbReference type="InterPro" id="IPR013762">
    <property type="entry name" value="Integrase-like_cat_sf"/>
</dbReference>
<dbReference type="InterPro" id="IPR010998">
    <property type="entry name" value="Integrase_recombinase_N"/>
</dbReference>
<evidence type="ECO:0000313" key="7">
    <source>
        <dbReference type="EMBL" id="ACP39554.1"/>
    </source>
</evidence>
<dbReference type="GO" id="GO:0003677">
    <property type="term" value="F:DNA binding"/>
    <property type="evidence" value="ECO:0007669"/>
    <property type="project" value="UniProtKB-KW"/>
</dbReference>
<dbReference type="NCBIfam" id="TIGR02249">
    <property type="entry name" value="integrase_gron"/>
    <property type="match status" value="1"/>
</dbReference>
<gene>
    <name evidence="7" type="primary">intI</name>
</gene>
<dbReference type="SUPFAM" id="SSF56349">
    <property type="entry name" value="DNA breaking-rejoining enzymes"/>
    <property type="match status" value="1"/>
</dbReference>
<dbReference type="EMBL" id="FJ377614">
    <property type="protein sequence ID" value="ACP39554.1"/>
    <property type="molecule type" value="Genomic_DNA"/>
</dbReference>
<dbReference type="Gene3D" id="1.10.443.10">
    <property type="entry name" value="Intergrase catalytic core"/>
    <property type="match status" value="1"/>
</dbReference>
<protein>
    <submittedName>
        <fullName evidence="7">Putative integron integrase</fullName>
    </submittedName>
</protein>
<dbReference type="InterPro" id="IPR004107">
    <property type="entry name" value="Integrase_SAM-like_N"/>
</dbReference>
<keyword evidence="4" id="KW-0233">DNA recombination</keyword>
<dbReference type="InterPro" id="IPR050090">
    <property type="entry name" value="Tyrosine_recombinase_XerCD"/>
</dbReference>
<feature type="non-terminal residue" evidence="7">
    <location>
        <position position="347"/>
    </location>
</feature>
<dbReference type="GO" id="GO:0006310">
    <property type="term" value="P:DNA recombination"/>
    <property type="evidence" value="ECO:0007669"/>
    <property type="project" value="UniProtKB-KW"/>
</dbReference>
<name>C3U0K5_9ZZZZ</name>
<dbReference type="PROSITE" id="PS51898">
    <property type="entry name" value="TYR_RECOMBINASE"/>
    <property type="match status" value="1"/>
</dbReference>
<organism evidence="7">
    <name type="scientific">uncultured microorganism</name>
    <dbReference type="NCBI Taxonomy" id="358574"/>
    <lineage>
        <taxon>unclassified sequences</taxon>
        <taxon>environmental samples</taxon>
    </lineage>
</organism>
<keyword evidence="2" id="KW-0229">DNA integration</keyword>
<dbReference type="PANTHER" id="PTHR30349">
    <property type="entry name" value="PHAGE INTEGRASE-RELATED"/>
    <property type="match status" value="1"/>
</dbReference>
<feature type="domain" description="Core-binding (CB)" evidence="6">
    <location>
        <begin position="35"/>
        <end position="122"/>
    </location>
</feature>
<accession>C3U0K5</accession>
<evidence type="ECO:0000259" key="6">
    <source>
        <dbReference type="PROSITE" id="PS51900"/>
    </source>
</evidence>
<dbReference type="PROSITE" id="PS51900">
    <property type="entry name" value="CB"/>
    <property type="match status" value="1"/>
</dbReference>
<evidence type="ECO:0000256" key="4">
    <source>
        <dbReference type="ARBA" id="ARBA00023172"/>
    </source>
</evidence>
<dbReference type="InterPro" id="IPR044068">
    <property type="entry name" value="CB"/>
</dbReference>
<proteinExistence type="inferred from homology"/>
<evidence type="ECO:0000256" key="3">
    <source>
        <dbReference type="ARBA" id="ARBA00023125"/>
    </source>
</evidence>
<keyword evidence="3" id="KW-0238">DNA-binding</keyword>
<dbReference type="Gene3D" id="1.10.150.130">
    <property type="match status" value="1"/>
</dbReference>
<dbReference type="GO" id="GO:0015074">
    <property type="term" value="P:DNA integration"/>
    <property type="evidence" value="ECO:0007669"/>
    <property type="project" value="UniProtKB-KW"/>
</dbReference>
<dbReference type="InterPro" id="IPR011010">
    <property type="entry name" value="DNA_brk_join_enz"/>
</dbReference>
<dbReference type="AlphaFoldDB" id="C3U0K5"/>